<dbReference type="NCBIfam" id="NF002937">
    <property type="entry name" value="PRK03584.1"/>
    <property type="match status" value="1"/>
</dbReference>
<organism evidence="3">
    <name type="scientific">Grosmannia clavigera (strain kw1407 / UAMH 11150)</name>
    <name type="common">Blue stain fungus</name>
    <name type="synonym">Graphiocladiella clavigera</name>
    <dbReference type="NCBI Taxonomy" id="655863"/>
    <lineage>
        <taxon>Eukaryota</taxon>
        <taxon>Fungi</taxon>
        <taxon>Dikarya</taxon>
        <taxon>Ascomycota</taxon>
        <taxon>Pezizomycotina</taxon>
        <taxon>Sordariomycetes</taxon>
        <taxon>Sordariomycetidae</taxon>
        <taxon>Ophiostomatales</taxon>
        <taxon>Ophiostomataceae</taxon>
        <taxon>Leptographium</taxon>
    </lineage>
</organism>
<dbReference type="Gene3D" id="3.40.50.12780">
    <property type="entry name" value="N-terminal domain of ligase-like"/>
    <property type="match status" value="1"/>
</dbReference>
<dbReference type="eggNOG" id="KOG1175">
    <property type="taxonomic scope" value="Eukaryota"/>
</dbReference>
<dbReference type="GeneID" id="25980449"/>
<dbReference type="PANTHER" id="PTHR42921">
    <property type="entry name" value="ACETOACETYL-COA SYNTHETASE"/>
    <property type="match status" value="1"/>
</dbReference>
<dbReference type="OrthoDB" id="10253869at2759"/>
<dbReference type="Proteomes" id="UP000007796">
    <property type="component" value="Unassembled WGS sequence"/>
</dbReference>
<evidence type="ECO:0000313" key="2">
    <source>
        <dbReference type="EMBL" id="EFX06638.1"/>
    </source>
</evidence>
<evidence type="ECO:0000313" key="3">
    <source>
        <dbReference type="Proteomes" id="UP000007796"/>
    </source>
</evidence>
<feature type="domain" description="AMP-dependent synthetase/ligase" evidence="1">
    <location>
        <begin position="114"/>
        <end position="495"/>
    </location>
</feature>
<dbReference type="RefSeq" id="XP_014176120.1">
    <property type="nucleotide sequence ID" value="XM_014320645.1"/>
</dbReference>
<dbReference type="InterPro" id="IPR005914">
    <property type="entry name" value="Acac_CoA_synth"/>
</dbReference>
<dbReference type="HOGENOM" id="CLU_000022_3_3_1"/>
<keyword evidence="3" id="KW-1185">Reference proteome</keyword>
<dbReference type="InterPro" id="IPR045851">
    <property type="entry name" value="AMP-bd_C_sf"/>
</dbReference>
<dbReference type="AlphaFoldDB" id="F0X798"/>
<dbReference type="InParanoid" id="F0X798"/>
<name>F0X798_GROCL</name>
<dbReference type="InterPro" id="IPR042099">
    <property type="entry name" value="ANL_N_sf"/>
</dbReference>
<reference evidence="2 3" key="1">
    <citation type="journal article" date="2011" name="Proc. Natl. Acad. Sci. U.S.A.">
        <title>Genome and transcriptome analyses of the mountain pine beetle-fungal symbiont Grosmannia clavigera, a lodgepole pine pathogen.</title>
        <authorList>
            <person name="DiGuistini S."/>
            <person name="Wang Y."/>
            <person name="Liao N.Y."/>
            <person name="Taylor G."/>
            <person name="Tanguay P."/>
            <person name="Feau N."/>
            <person name="Henrissat B."/>
            <person name="Chan S.K."/>
            <person name="Hesse-Orce U."/>
            <person name="Alamouti S.M."/>
            <person name="Tsui C.K.M."/>
            <person name="Docking R.T."/>
            <person name="Levasseur A."/>
            <person name="Haridas S."/>
            <person name="Robertson G."/>
            <person name="Birol I."/>
            <person name="Holt R.A."/>
            <person name="Marra M.A."/>
            <person name="Hamelin R.C."/>
            <person name="Hirst M."/>
            <person name="Jones S.J.M."/>
            <person name="Bohlmann J."/>
            <person name="Breuil C."/>
        </authorList>
    </citation>
    <scope>NUCLEOTIDE SEQUENCE [LARGE SCALE GENOMIC DNA]</scope>
    <source>
        <strain evidence="3">kw1407 / UAMH 11150</strain>
    </source>
</reference>
<dbReference type="NCBIfam" id="TIGR01217">
    <property type="entry name" value="ac_ac_CoA_syn"/>
    <property type="match status" value="1"/>
</dbReference>
<dbReference type="Gene3D" id="3.30.300.30">
    <property type="match status" value="1"/>
</dbReference>
<dbReference type="PROSITE" id="PS00455">
    <property type="entry name" value="AMP_BINDING"/>
    <property type="match status" value="1"/>
</dbReference>
<evidence type="ECO:0000259" key="1">
    <source>
        <dbReference type="Pfam" id="PF00501"/>
    </source>
</evidence>
<dbReference type="SUPFAM" id="SSF56801">
    <property type="entry name" value="Acetyl-CoA synthetase-like"/>
    <property type="match status" value="1"/>
</dbReference>
<accession>F0X798</accession>
<protein>
    <submittedName>
        <fullName evidence="2">Acetoacetyl-synthase</fullName>
    </submittedName>
</protein>
<dbReference type="InterPro" id="IPR000873">
    <property type="entry name" value="AMP-dep_synth/lig_dom"/>
</dbReference>
<dbReference type="STRING" id="655863.F0X798"/>
<dbReference type="GO" id="GO:0030729">
    <property type="term" value="F:acetoacetate-CoA ligase activity"/>
    <property type="evidence" value="ECO:0007669"/>
    <property type="project" value="InterPro"/>
</dbReference>
<dbReference type="EMBL" id="GL629729">
    <property type="protein sequence ID" value="EFX06638.1"/>
    <property type="molecule type" value="Genomic_DNA"/>
</dbReference>
<dbReference type="PANTHER" id="PTHR42921:SF4">
    <property type="entry name" value="ACETOACETYL-COA SYNTHASE (AFU_ORTHOLOGUE AFUA_8G04770)"/>
    <property type="match status" value="1"/>
</dbReference>
<dbReference type="GO" id="GO:0006629">
    <property type="term" value="P:lipid metabolic process"/>
    <property type="evidence" value="ECO:0007669"/>
    <property type="project" value="InterPro"/>
</dbReference>
<dbReference type="Pfam" id="PF00501">
    <property type="entry name" value="AMP-binding"/>
    <property type="match status" value="1"/>
</dbReference>
<dbReference type="InterPro" id="IPR020845">
    <property type="entry name" value="AMP-binding_CS"/>
</dbReference>
<gene>
    <name evidence="2" type="ORF">CMQ_6959</name>
</gene>
<proteinExistence type="predicted"/>
<sequence length="687" mass="75251">MASTQLDRPVWQVRRPEETNTAKFMSFVNKRHNLSLQSYDDLHQWSVGDTSFDAFWHDAYEWLGLAPAGTTKIGKMLQGENAAATPLFPPPTFFPDDRLNLAEFLLRRGPDAQVAIHFAREGVADTEHVTWRQLRERVRCVRDALASSGIWAGDVVAAVISNSIDAIVLCLASLSLGAVWSSSSPDLGPDAIVDRYGQVDPSIIFADDGYVYAGKQVTLTERIAQWSHAVGRVSAKLADVVVIPYCGAAVDTSAIYRGRTWDAFLGRGTGRDLDFALMPFSHPAFILFSSGTTGKPKCMIHSSGGVALKVQTDMVLQHDIRPTDVVFQYTTTSWVMWVLNFANLSTGKSMLLYDGSPFHPRPTILLELAQDVGVTVFGTSPRYLGDLKKRGIVPREQFDLSKLRMMTSTGSVLSAEQYDWFYDVAFPPDAQLISMSGGTDIAGCFVAGTPLLPVYRGEIQAKALGMAVDIFDSAQTEHVSVEATGNPGELVCTKPFPSQPVTFHGAGGQDLYKSSYFERFGVGVWCQGDFVQRIKATGGLLMLGRSDGVLNPSGVRFGSAEIYAVTEKMAEIADSICVGQRRDCDADERVLLFVKMQPGKTLTQALEQDLKTAIRQTYSARHVPRFIFEVADIPYTVNGKKCEINVKHIVNCRKAAVSGTVANPAALKLFEQFQQLPGDEAVVKSKL</sequence>